<evidence type="ECO:0000313" key="3">
    <source>
        <dbReference type="EMBL" id="KAK3258452.1"/>
    </source>
</evidence>
<gene>
    <name evidence="4" type="ORF">CYMTET_31254</name>
    <name evidence="3" type="ORF">CYMTET_32502</name>
</gene>
<feature type="chain" id="PRO_5042442695" evidence="2">
    <location>
        <begin position="41"/>
        <end position="413"/>
    </location>
</feature>
<keyword evidence="1" id="KW-0472">Membrane</keyword>
<dbReference type="AlphaFoldDB" id="A0AAE0KRV0"/>
<comment type="caution">
    <text evidence="3">The sequence shown here is derived from an EMBL/GenBank/DDBJ whole genome shotgun (WGS) entry which is preliminary data.</text>
</comment>
<dbReference type="EMBL" id="LGRX02019525">
    <property type="protein sequence ID" value="KAK3258452.1"/>
    <property type="molecule type" value="Genomic_DNA"/>
</dbReference>
<protein>
    <submittedName>
        <fullName evidence="3">Uncharacterized protein</fullName>
    </submittedName>
</protein>
<dbReference type="Proteomes" id="UP001190700">
    <property type="component" value="Unassembled WGS sequence"/>
</dbReference>
<evidence type="ECO:0000256" key="2">
    <source>
        <dbReference type="SAM" id="SignalP"/>
    </source>
</evidence>
<reference evidence="3" key="2">
    <citation type="submission" date="2023-06" db="EMBL/GenBank/DDBJ databases">
        <title>Long-read-based genome assembly of the green algal bacterivore Cymbomonas tetramitiformis.</title>
        <authorList>
            <person name="Gyaltshen Y."/>
            <person name="Rozenberg A."/>
            <person name="Paasch A."/>
            <person name="Burns J.A."/>
            <person name="Warring S."/>
            <person name="Larson R."/>
            <person name="Maurer-Alcala X."/>
            <person name="Dacks J."/>
            <person name="Kim E."/>
        </authorList>
    </citation>
    <scope>NUCLEOTIDE SEQUENCE</scope>
    <source>
        <strain evidence="3">PLY_AMNH</strain>
    </source>
</reference>
<accession>A0AAE0KRV0</accession>
<dbReference type="EMBL" id="LGRX02018475">
    <property type="protein sequence ID" value="KAK3259761.1"/>
    <property type="molecule type" value="Genomic_DNA"/>
</dbReference>
<evidence type="ECO:0000313" key="4">
    <source>
        <dbReference type="EMBL" id="KAK3259761.1"/>
    </source>
</evidence>
<evidence type="ECO:0000256" key="1">
    <source>
        <dbReference type="SAM" id="Phobius"/>
    </source>
</evidence>
<proteinExistence type="predicted"/>
<keyword evidence="1" id="KW-1133">Transmembrane helix</keyword>
<keyword evidence="5" id="KW-1185">Reference proteome</keyword>
<keyword evidence="2" id="KW-0732">Signal</keyword>
<sequence length="413" mass="45196">MRAEYRSIFSSRRQCPTQSFRTPLLALALLSHFIKASCQGKPCSVENYVQEDAGTFFGKPLYTFTANETLIRTKYQCDVGYQCVPCAAAYGGYVHLDACYDNSVSDAGMDGVCIPCLVGDYCPQGTINRFGLSTGVLCPDGKICTARAVSGSYRNGRYYVRIGYQTDQCKEGHMCSAGTAEYGNFTSCQYVLIEALRDYRPDEDIPGNDPTGYYCGAGTSGYEYLASSPEHFFQECRKGRYCPTSEESYICPSGHYCKLMVSEPTACPSGGAECNETGLEVPPPALPRTIMLVVLFIVFWAVGTIIDKVYARVRGMKAAYIGQRIHLEQMRKKLKDQIFQGMKGNVQAPVPGIRKCAQPLTIEFTELRMVMSNLTVLDGVSGCFEHSQLTAVMGPSGVFSSLSGLCSARSHGA</sequence>
<feature type="transmembrane region" description="Helical" evidence="1">
    <location>
        <begin position="290"/>
        <end position="310"/>
    </location>
</feature>
<evidence type="ECO:0000313" key="5">
    <source>
        <dbReference type="Proteomes" id="UP001190700"/>
    </source>
</evidence>
<reference evidence="3 5" key="1">
    <citation type="journal article" date="2015" name="Genome Biol. Evol.">
        <title>Comparative Genomics of a Bacterivorous Green Alga Reveals Evolutionary Causalities and Consequences of Phago-Mixotrophic Mode of Nutrition.</title>
        <authorList>
            <person name="Burns J.A."/>
            <person name="Paasch A."/>
            <person name="Narechania A."/>
            <person name="Kim E."/>
        </authorList>
    </citation>
    <scope>NUCLEOTIDE SEQUENCE [LARGE SCALE GENOMIC DNA]</scope>
    <source>
        <strain evidence="3">PLY_AMNH</strain>
    </source>
</reference>
<name>A0AAE0KRV0_9CHLO</name>
<keyword evidence="1" id="KW-0812">Transmembrane</keyword>
<feature type="signal peptide" evidence="2">
    <location>
        <begin position="1"/>
        <end position="40"/>
    </location>
</feature>
<organism evidence="3 5">
    <name type="scientific">Cymbomonas tetramitiformis</name>
    <dbReference type="NCBI Taxonomy" id="36881"/>
    <lineage>
        <taxon>Eukaryota</taxon>
        <taxon>Viridiplantae</taxon>
        <taxon>Chlorophyta</taxon>
        <taxon>Pyramimonadophyceae</taxon>
        <taxon>Pyramimonadales</taxon>
        <taxon>Pyramimonadaceae</taxon>
        <taxon>Cymbomonas</taxon>
    </lineage>
</organism>